<evidence type="ECO:0000256" key="6">
    <source>
        <dbReference type="ARBA" id="ARBA00022840"/>
    </source>
</evidence>
<dbReference type="AlphaFoldDB" id="A0A939DB39"/>
<reference evidence="9" key="1">
    <citation type="submission" date="2021-02" db="EMBL/GenBank/DDBJ databases">
        <title>PHA producing bacteria isolated from coastal sediment in Guangdong, Shenzhen.</title>
        <authorList>
            <person name="Zheng W."/>
            <person name="Yu S."/>
            <person name="Huang Y."/>
        </authorList>
    </citation>
    <scope>NUCLEOTIDE SEQUENCE</scope>
    <source>
        <strain evidence="9">TN14-10</strain>
    </source>
</reference>
<keyword evidence="10" id="KW-1185">Reference proteome</keyword>
<evidence type="ECO:0000256" key="4">
    <source>
        <dbReference type="ARBA" id="ARBA00022741"/>
    </source>
</evidence>
<evidence type="ECO:0000313" key="10">
    <source>
        <dbReference type="Proteomes" id="UP000664303"/>
    </source>
</evidence>
<keyword evidence="2" id="KW-0723">Serine/threonine-protein kinase</keyword>
<keyword evidence="6" id="KW-0067">ATP-binding</keyword>
<dbReference type="Gene3D" id="3.30.200.20">
    <property type="entry name" value="Phosphorylase Kinase, domain 1"/>
    <property type="match status" value="1"/>
</dbReference>
<dbReference type="CDD" id="cd14014">
    <property type="entry name" value="STKc_PknB_like"/>
    <property type="match status" value="1"/>
</dbReference>
<keyword evidence="5 9" id="KW-0418">Kinase</keyword>
<protein>
    <recommendedName>
        <fullName evidence="1">non-specific serine/threonine protein kinase</fullName>
        <ecNumber evidence="1">2.7.11.1</ecNumber>
    </recommendedName>
</protein>
<dbReference type="GO" id="GO:0005524">
    <property type="term" value="F:ATP binding"/>
    <property type="evidence" value="ECO:0007669"/>
    <property type="project" value="UniProtKB-KW"/>
</dbReference>
<evidence type="ECO:0000313" key="9">
    <source>
        <dbReference type="EMBL" id="MBN7794998.1"/>
    </source>
</evidence>
<keyword evidence="3" id="KW-0808">Transferase</keyword>
<dbReference type="EMBL" id="JAFKCZ010000001">
    <property type="protein sequence ID" value="MBN7794998.1"/>
    <property type="molecule type" value="Genomic_DNA"/>
</dbReference>
<accession>A0A939DB39</accession>
<dbReference type="PANTHER" id="PTHR43289:SF6">
    <property type="entry name" value="SERINE_THREONINE-PROTEIN KINASE NEKL-3"/>
    <property type="match status" value="1"/>
</dbReference>
<proteinExistence type="predicted"/>
<dbReference type="Pfam" id="PF00069">
    <property type="entry name" value="Pkinase"/>
    <property type="match status" value="1"/>
</dbReference>
<evidence type="ECO:0000256" key="1">
    <source>
        <dbReference type="ARBA" id="ARBA00012513"/>
    </source>
</evidence>
<dbReference type="InterPro" id="IPR000719">
    <property type="entry name" value="Prot_kinase_dom"/>
</dbReference>
<evidence type="ECO:0000256" key="3">
    <source>
        <dbReference type="ARBA" id="ARBA00022679"/>
    </source>
</evidence>
<comment type="caution">
    <text evidence="9">The sequence shown here is derived from an EMBL/GenBank/DDBJ whole genome shotgun (WGS) entry which is preliminary data.</text>
</comment>
<dbReference type="Gene3D" id="1.25.40.10">
    <property type="entry name" value="Tetratricopeptide repeat domain"/>
    <property type="match status" value="1"/>
</dbReference>
<evidence type="ECO:0000256" key="5">
    <source>
        <dbReference type="ARBA" id="ARBA00022777"/>
    </source>
</evidence>
<keyword evidence="4" id="KW-0547">Nucleotide-binding</keyword>
<keyword evidence="7" id="KW-0812">Transmembrane</keyword>
<dbReference type="InterPro" id="IPR008271">
    <property type="entry name" value="Ser/Thr_kinase_AS"/>
</dbReference>
<dbReference type="GO" id="GO:0004674">
    <property type="term" value="F:protein serine/threonine kinase activity"/>
    <property type="evidence" value="ECO:0007669"/>
    <property type="project" value="UniProtKB-KW"/>
</dbReference>
<dbReference type="EC" id="2.7.11.1" evidence="1"/>
<dbReference type="SUPFAM" id="SSF56112">
    <property type="entry name" value="Protein kinase-like (PK-like)"/>
    <property type="match status" value="1"/>
</dbReference>
<dbReference type="FunFam" id="1.10.510.10:FF:000021">
    <property type="entry name" value="Serine/threonine protein kinase"/>
    <property type="match status" value="1"/>
</dbReference>
<gene>
    <name evidence="9" type="ORF">JYP50_00250</name>
</gene>
<dbReference type="Proteomes" id="UP000664303">
    <property type="component" value="Unassembled WGS sequence"/>
</dbReference>
<organism evidence="9 10">
    <name type="scientific">Parahaliea mediterranea</name>
    <dbReference type="NCBI Taxonomy" id="651086"/>
    <lineage>
        <taxon>Bacteria</taxon>
        <taxon>Pseudomonadati</taxon>
        <taxon>Pseudomonadota</taxon>
        <taxon>Gammaproteobacteria</taxon>
        <taxon>Cellvibrionales</taxon>
        <taxon>Halieaceae</taxon>
        <taxon>Parahaliea</taxon>
    </lineage>
</organism>
<sequence length="411" mass="46065">MGIVYMGIDPDLNRPVAIKTIRRGLLQGRAGLELRERFRREAQAEGRMLHPNIVAIYDFGEDDEGTPYFVMEYVEGRSLKEFLTRGMHFNLQMTLHITSQLLSALDYSHCHGVVHRDVKPANILLTEEDTVKIADFGIARMEESEFTATGRVMGTPQYLSPEQRAGQKTDARSDLYSTGLVLYELLTGEKPFAGQSHPGKNHRLTPEHLAKLDNLPPDVLPQFKAVLTRALEREPADRYQSASAFLADLEPLIARPETSPRRRRKRLWLPAVAVLVGIGAGLLWWQRPLVVGWLPADGNTANTDPRDKVLSPAQQERAGRLLKIADIHLRVGRLILPEGSNAYAAYQMVLEVDPGNAEARRGLAEIQDRLLRKLQQMIEQGELEAARSQLSLARRLFPDNEALAQLEIAPG</sequence>
<keyword evidence="7" id="KW-1133">Transmembrane helix</keyword>
<dbReference type="InterPro" id="IPR011009">
    <property type="entry name" value="Kinase-like_dom_sf"/>
</dbReference>
<evidence type="ECO:0000256" key="7">
    <source>
        <dbReference type="SAM" id="Phobius"/>
    </source>
</evidence>
<name>A0A939DB39_9GAMM</name>
<feature type="domain" description="Protein kinase" evidence="8">
    <location>
        <begin position="1"/>
        <end position="253"/>
    </location>
</feature>
<dbReference type="InterPro" id="IPR011990">
    <property type="entry name" value="TPR-like_helical_dom_sf"/>
</dbReference>
<feature type="transmembrane region" description="Helical" evidence="7">
    <location>
        <begin position="267"/>
        <end position="285"/>
    </location>
</feature>
<dbReference type="PROSITE" id="PS00108">
    <property type="entry name" value="PROTEIN_KINASE_ST"/>
    <property type="match status" value="1"/>
</dbReference>
<dbReference type="PANTHER" id="PTHR43289">
    <property type="entry name" value="MITOGEN-ACTIVATED PROTEIN KINASE KINASE KINASE 20-RELATED"/>
    <property type="match status" value="1"/>
</dbReference>
<keyword evidence="7" id="KW-0472">Membrane</keyword>
<evidence type="ECO:0000259" key="8">
    <source>
        <dbReference type="PROSITE" id="PS50011"/>
    </source>
</evidence>
<dbReference type="PROSITE" id="PS50011">
    <property type="entry name" value="PROTEIN_KINASE_DOM"/>
    <property type="match status" value="1"/>
</dbReference>
<dbReference type="SMART" id="SM00220">
    <property type="entry name" value="S_TKc"/>
    <property type="match status" value="1"/>
</dbReference>
<evidence type="ECO:0000256" key="2">
    <source>
        <dbReference type="ARBA" id="ARBA00022527"/>
    </source>
</evidence>
<dbReference type="Gene3D" id="1.10.510.10">
    <property type="entry name" value="Transferase(Phosphotransferase) domain 1"/>
    <property type="match status" value="1"/>
</dbReference>